<dbReference type="Gene3D" id="1.10.238.10">
    <property type="entry name" value="EF-hand"/>
    <property type="match status" value="1"/>
</dbReference>
<evidence type="ECO:0000313" key="3">
    <source>
        <dbReference type="EMBL" id="QTR04109.1"/>
    </source>
</evidence>
<reference evidence="2 5" key="1">
    <citation type="submission" date="2021-01" db="EMBL/GenBank/DDBJ databases">
        <title>Sequencing the genomes of 1000 actinobacteria strains.</title>
        <authorList>
            <person name="Klenk H.-P."/>
        </authorList>
    </citation>
    <scope>NUCLEOTIDE SEQUENCE [LARGE SCALE GENOMIC DNA]</scope>
    <source>
        <strain evidence="2 5">DSM 44581</strain>
    </source>
</reference>
<dbReference type="Proteomes" id="UP000671828">
    <property type="component" value="Chromosome"/>
</dbReference>
<proteinExistence type="predicted"/>
<dbReference type="EMBL" id="JAFBCL010000001">
    <property type="protein sequence ID" value="MBM7809840.1"/>
    <property type="molecule type" value="Genomic_DNA"/>
</dbReference>
<dbReference type="InterPro" id="IPR011992">
    <property type="entry name" value="EF-hand-dom_pair"/>
</dbReference>
<protein>
    <submittedName>
        <fullName evidence="2">Ca2+-binding EF-hand superfamily protein</fullName>
    </submittedName>
    <submittedName>
        <fullName evidence="3">EF-hand domain-containing protein</fullName>
    </submittedName>
</protein>
<dbReference type="GO" id="GO:0005509">
    <property type="term" value="F:calcium ion binding"/>
    <property type="evidence" value="ECO:0007669"/>
    <property type="project" value="InterPro"/>
</dbReference>
<dbReference type="Pfam" id="PF13499">
    <property type="entry name" value="EF-hand_7"/>
    <property type="match status" value="1"/>
</dbReference>
<dbReference type="PROSITE" id="PS00018">
    <property type="entry name" value="EF_HAND_1"/>
    <property type="match status" value="2"/>
</dbReference>
<reference evidence="3" key="2">
    <citation type="submission" date="2021-04" db="EMBL/GenBank/DDBJ databases">
        <title>Saccharothrix algeriensis WGS.</title>
        <authorList>
            <person name="Stuskova K."/>
            <person name="Hakalova E."/>
            <person name="Tebbal A.B."/>
            <person name="Eichmeier A."/>
        </authorList>
    </citation>
    <scope>NUCLEOTIDE SEQUENCE</scope>
    <source>
        <strain evidence="3">NRRL B-24137</strain>
    </source>
</reference>
<dbReference type="CDD" id="cd00051">
    <property type="entry name" value="EFh"/>
    <property type="match status" value="1"/>
</dbReference>
<dbReference type="InterPro" id="IPR018247">
    <property type="entry name" value="EF_Hand_1_Ca_BS"/>
</dbReference>
<dbReference type="RefSeq" id="WP_204840904.1">
    <property type="nucleotide sequence ID" value="NZ_JAFBCL010000001.1"/>
</dbReference>
<dbReference type="EMBL" id="CP072788">
    <property type="protein sequence ID" value="QTR04109.1"/>
    <property type="molecule type" value="Genomic_DNA"/>
</dbReference>
<dbReference type="SUPFAM" id="SSF47473">
    <property type="entry name" value="EF-hand"/>
    <property type="match status" value="1"/>
</dbReference>
<accession>A0A8T8I0E7</accession>
<dbReference type="Proteomes" id="UP001195724">
    <property type="component" value="Unassembled WGS sequence"/>
</dbReference>
<evidence type="ECO:0000313" key="5">
    <source>
        <dbReference type="Proteomes" id="UP001195724"/>
    </source>
</evidence>
<sequence length="183" mass="21004">MTTATSDIISEKIERAFDTLDADRNGYLEWSDYQSLVDRYLTAYDLDRDDRRARGIQAFCQLYWVELLRHAGVEGDRLTKEQFVTANRLASIDTSRLNVVEGASHAIFDCVDADGDNQINRAEFERYLRDVWRIAAPDAMESFAKLDADGDGRISRQEFIRSLREYYHSTDPDSAGSLFFGHL</sequence>
<dbReference type="SMART" id="SM00054">
    <property type="entry name" value="EFh"/>
    <property type="match status" value="3"/>
</dbReference>
<keyword evidence="5" id="KW-1185">Reference proteome</keyword>
<dbReference type="Pfam" id="PF13202">
    <property type="entry name" value="EF-hand_5"/>
    <property type="match status" value="1"/>
</dbReference>
<evidence type="ECO:0000313" key="2">
    <source>
        <dbReference type="EMBL" id="MBM7809840.1"/>
    </source>
</evidence>
<dbReference type="AlphaFoldDB" id="A0A8T8I0E7"/>
<feature type="domain" description="EF-hand" evidence="1">
    <location>
        <begin position="134"/>
        <end position="169"/>
    </location>
</feature>
<name>A0A8T8I0E7_9PSEU</name>
<dbReference type="InterPro" id="IPR002048">
    <property type="entry name" value="EF_hand_dom"/>
</dbReference>
<evidence type="ECO:0000313" key="4">
    <source>
        <dbReference type="Proteomes" id="UP000671828"/>
    </source>
</evidence>
<feature type="domain" description="EF-hand" evidence="1">
    <location>
        <begin position="8"/>
        <end position="43"/>
    </location>
</feature>
<gene>
    <name evidence="3" type="ORF">J7S33_03745</name>
    <name evidence="2" type="ORF">JOE68_000705</name>
</gene>
<dbReference type="PROSITE" id="PS50222">
    <property type="entry name" value="EF_HAND_2"/>
    <property type="match status" value="2"/>
</dbReference>
<organism evidence="3 4">
    <name type="scientific">Saccharothrix algeriensis</name>
    <dbReference type="NCBI Taxonomy" id="173560"/>
    <lineage>
        <taxon>Bacteria</taxon>
        <taxon>Bacillati</taxon>
        <taxon>Actinomycetota</taxon>
        <taxon>Actinomycetes</taxon>
        <taxon>Pseudonocardiales</taxon>
        <taxon>Pseudonocardiaceae</taxon>
        <taxon>Saccharothrix</taxon>
    </lineage>
</organism>
<evidence type="ECO:0000259" key="1">
    <source>
        <dbReference type="PROSITE" id="PS50222"/>
    </source>
</evidence>